<proteinExistence type="predicted"/>
<accession>A0A0C2MZL8</accession>
<protein>
    <submittedName>
        <fullName evidence="1">Uncharacterized protein</fullName>
    </submittedName>
</protein>
<dbReference type="Proteomes" id="UP000031668">
    <property type="component" value="Unassembled WGS sequence"/>
</dbReference>
<dbReference type="AlphaFoldDB" id="A0A0C2MZL8"/>
<organism evidence="1 2">
    <name type="scientific">Thelohanellus kitauei</name>
    <name type="common">Myxosporean</name>
    <dbReference type="NCBI Taxonomy" id="669202"/>
    <lineage>
        <taxon>Eukaryota</taxon>
        <taxon>Metazoa</taxon>
        <taxon>Cnidaria</taxon>
        <taxon>Myxozoa</taxon>
        <taxon>Myxosporea</taxon>
        <taxon>Bivalvulida</taxon>
        <taxon>Platysporina</taxon>
        <taxon>Myxobolidae</taxon>
        <taxon>Thelohanellus</taxon>
    </lineage>
</organism>
<dbReference type="EMBL" id="JWZT01001101">
    <property type="protein sequence ID" value="KII72791.1"/>
    <property type="molecule type" value="Genomic_DNA"/>
</dbReference>
<evidence type="ECO:0000313" key="2">
    <source>
        <dbReference type="Proteomes" id="UP000031668"/>
    </source>
</evidence>
<comment type="caution">
    <text evidence="1">The sequence shown here is derived from an EMBL/GenBank/DDBJ whole genome shotgun (WGS) entry which is preliminary data.</text>
</comment>
<keyword evidence="2" id="KW-1185">Reference proteome</keyword>
<reference evidence="1 2" key="1">
    <citation type="journal article" date="2014" name="Genome Biol. Evol.">
        <title>The genome of the myxosporean Thelohanellus kitauei shows adaptations to nutrient acquisition within its fish host.</title>
        <authorList>
            <person name="Yang Y."/>
            <person name="Xiong J."/>
            <person name="Zhou Z."/>
            <person name="Huo F."/>
            <person name="Miao W."/>
            <person name="Ran C."/>
            <person name="Liu Y."/>
            <person name="Zhang J."/>
            <person name="Feng J."/>
            <person name="Wang M."/>
            <person name="Wang M."/>
            <person name="Wang L."/>
            <person name="Yao B."/>
        </authorList>
    </citation>
    <scope>NUCLEOTIDE SEQUENCE [LARGE SCALE GENOMIC DNA]</scope>
    <source>
        <strain evidence="1">Wuqing</strain>
    </source>
</reference>
<gene>
    <name evidence="1" type="ORF">RF11_11718</name>
</gene>
<evidence type="ECO:0000313" key="1">
    <source>
        <dbReference type="EMBL" id="KII72791.1"/>
    </source>
</evidence>
<name>A0A0C2MZL8_THEKT</name>
<sequence>MKKVKLFSWLLCFLNKKIVFRKEHLSQEREHIFEHLRRVLDKNLNVPLTPEVDLHCHQSQAQIFYDKMPDFHWILCFLNHDPNSKNQRSIYLARESDSGYWIHSNTRRSDDSTILSPYVSELRRIRASYLRKGKASCRLTLSIVRYAGNISRLIDLLVRDPSLKTSIFDYGWQSFNKDNQTCNQAPTEPKLANKSLDSCQPATGNQSTIITWAPLRLSNACFNLRYHLGSSATGRRYRQKECRITLRSRYDKLPAVEKLNESICNLINLD</sequence>